<dbReference type="InterPro" id="IPR055247">
    <property type="entry name" value="InsJ-like_HTH"/>
</dbReference>
<dbReference type="Proteomes" id="UP000596248">
    <property type="component" value="Chromosome"/>
</dbReference>
<gene>
    <name evidence="3" type="ORF">JNE38_00350</name>
    <name evidence="4" type="ORF">JNE38_01980</name>
    <name evidence="5" type="ORF">JNE38_04155</name>
    <name evidence="2" type="ORF">JNE38_29875</name>
</gene>
<proteinExistence type="predicted"/>
<evidence type="ECO:0000259" key="1">
    <source>
        <dbReference type="Pfam" id="PF13518"/>
    </source>
</evidence>
<dbReference type="EMBL" id="CP069127">
    <property type="protein sequence ID" value="QRG67584.1"/>
    <property type="molecule type" value="Genomic_DNA"/>
</dbReference>
<feature type="domain" description="Insertion element IS150 protein InsJ-like helix-turn-helix" evidence="1">
    <location>
        <begin position="17"/>
        <end position="68"/>
    </location>
</feature>
<evidence type="ECO:0000313" key="2">
    <source>
        <dbReference type="EMBL" id="QRG67584.1"/>
    </source>
</evidence>
<evidence type="ECO:0000313" key="4">
    <source>
        <dbReference type="EMBL" id="QRG68006.1"/>
    </source>
</evidence>
<dbReference type="Pfam" id="PF13518">
    <property type="entry name" value="HTH_28"/>
    <property type="match status" value="1"/>
</dbReference>
<keyword evidence="6" id="KW-1185">Reference proteome</keyword>
<dbReference type="SUPFAM" id="SSF46689">
    <property type="entry name" value="Homeodomain-like"/>
    <property type="match status" value="1"/>
</dbReference>
<dbReference type="RefSeq" id="WP_203354637.1">
    <property type="nucleotide sequence ID" value="NZ_CP069127.1"/>
</dbReference>
<reference evidence="2 6" key="1">
    <citation type="submission" date="2021-01" db="EMBL/GenBank/DDBJ databases">
        <title>Identification of strong promoters based on the transcriptome of Brevibacillus choshinensis.</title>
        <authorList>
            <person name="Yao D."/>
            <person name="Zhang K."/>
            <person name="Wu J."/>
        </authorList>
    </citation>
    <scope>NUCLEOTIDE SEQUENCE [LARGE SCALE GENOMIC DNA]</scope>
    <source>
        <strain evidence="2 6">HPD31-SP3</strain>
    </source>
</reference>
<dbReference type="EMBL" id="CP069127">
    <property type="protein sequence ID" value="QRG67730.1"/>
    <property type="molecule type" value="Genomic_DNA"/>
</dbReference>
<evidence type="ECO:0000313" key="6">
    <source>
        <dbReference type="Proteomes" id="UP000596248"/>
    </source>
</evidence>
<evidence type="ECO:0000313" key="3">
    <source>
        <dbReference type="EMBL" id="QRG67730.1"/>
    </source>
</evidence>
<sequence length="108" mass="13135">MPAKKGQKFKHYCEELKLQAVQMKLDGVSHREIAEKLHIHDEGRIKIWMRKYKKLGEFGLLDQRGRRKEYIDSNRYLEKLERENKMLKKCLEIWMQEVQSISMQRSNK</sequence>
<protein>
    <submittedName>
        <fullName evidence="2">Helix-turn-helix domain-containing protein</fullName>
    </submittedName>
</protein>
<accession>A0ABX7FPK2</accession>
<dbReference type="EMBL" id="CP069127">
    <property type="protein sequence ID" value="QRG68374.1"/>
    <property type="molecule type" value="Genomic_DNA"/>
</dbReference>
<evidence type="ECO:0000313" key="5">
    <source>
        <dbReference type="EMBL" id="QRG68374.1"/>
    </source>
</evidence>
<dbReference type="InterPro" id="IPR009057">
    <property type="entry name" value="Homeodomain-like_sf"/>
</dbReference>
<dbReference type="EMBL" id="CP069127">
    <property type="protein sequence ID" value="QRG68006.1"/>
    <property type="molecule type" value="Genomic_DNA"/>
</dbReference>
<name>A0ABX7FPK2_BRECH</name>
<organism evidence="2 6">
    <name type="scientific">Brevibacillus choshinensis</name>
    <dbReference type="NCBI Taxonomy" id="54911"/>
    <lineage>
        <taxon>Bacteria</taxon>
        <taxon>Bacillati</taxon>
        <taxon>Bacillota</taxon>
        <taxon>Bacilli</taxon>
        <taxon>Bacillales</taxon>
        <taxon>Paenibacillaceae</taxon>
        <taxon>Brevibacillus</taxon>
    </lineage>
</organism>